<sequence>MLRLNGGNWKRYFSFPCAVYEYIKLADASSLKLILYLLNDESGYFDPEKAAKELGISRSEIDDAILFWRQLGVLCDDETSPSPVPQTPVNAPDTAKKGQPKLIMHASYSSKDIAMMLERDSDMKCLFTEAETTLGRILKHADHEMLLSLRDYFGFSDQSIILILEHCTELGKTSARYIESVARDLCDRDITEFLDIDAEFKRQKELRSFESTVMRALGLETKLTQRQTGYIKSWQDMGFEIEMISLARERCVDATNKLSFEYIDKILKTWAEKKIFTPDAVKSDVKPAQTSSQNNTSYDLDDFDKYTLGITGEGENQ</sequence>
<reference evidence="3" key="1">
    <citation type="submission" date="2020-10" db="EMBL/GenBank/DDBJ databases">
        <authorList>
            <person name="Gilroy R."/>
        </authorList>
    </citation>
    <scope>NUCLEOTIDE SEQUENCE</scope>
    <source>
        <strain evidence="3">CHK33-4379</strain>
    </source>
</reference>
<dbReference type="PANTHER" id="PTHR37293">
    <property type="entry name" value="PHAGE REPLICATION PROTEIN-RELATED"/>
    <property type="match status" value="1"/>
</dbReference>
<dbReference type="AlphaFoldDB" id="A0A9D1GUJ6"/>
<dbReference type="NCBIfam" id="TIGR01446">
    <property type="entry name" value="DnaD_dom"/>
    <property type="match status" value="1"/>
</dbReference>
<evidence type="ECO:0000313" key="4">
    <source>
        <dbReference type="Proteomes" id="UP000824136"/>
    </source>
</evidence>
<dbReference type="PANTHER" id="PTHR37293:SF5">
    <property type="entry name" value="DNA REPLICATION PROTEIN"/>
    <property type="match status" value="1"/>
</dbReference>
<dbReference type="Proteomes" id="UP000824136">
    <property type="component" value="Unassembled WGS sequence"/>
</dbReference>
<dbReference type="InterPro" id="IPR053162">
    <property type="entry name" value="DnaD"/>
</dbReference>
<gene>
    <name evidence="3" type="ORF">IAC39_06430</name>
</gene>
<dbReference type="EMBL" id="DVLL01000021">
    <property type="protein sequence ID" value="HIT59329.1"/>
    <property type="molecule type" value="Genomic_DNA"/>
</dbReference>
<accession>A0A9D1GUJ6</accession>
<comment type="caution">
    <text evidence="3">The sequence shown here is derived from an EMBL/GenBank/DDBJ whole genome shotgun (WGS) entry which is preliminary data.</text>
</comment>
<dbReference type="InterPro" id="IPR034829">
    <property type="entry name" value="DnaD-like_sf"/>
</dbReference>
<feature type="domain" description="DnaB/C C-terminal" evidence="2">
    <location>
        <begin position="127"/>
        <end position="195"/>
    </location>
</feature>
<protein>
    <submittedName>
        <fullName evidence="3">DnaD domain protein</fullName>
    </submittedName>
</protein>
<evidence type="ECO:0000256" key="1">
    <source>
        <dbReference type="ARBA" id="ARBA00093462"/>
    </source>
</evidence>
<name>A0A9D1GUJ6_9FIRM</name>
<dbReference type="Pfam" id="PF07261">
    <property type="entry name" value="DnaB_2"/>
    <property type="match status" value="2"/>
</dbReference>
<dbReference type="SUPFAM" id="SSF158499">
    <property type="entry name" value="DnaD domain-like"/>
    <property type="match status" value="2"/>
</dbReference>
<organism evidence="3 4">
    <name type="scientific">Candidatus Faeciplasma pullistercoris</name>
    <dbReference type="NCBI Taxonomy" id="2840800"/>
    <lineage>
        <taxon>Bacteria</taxon>
        <taxon>Bacillati</taxon>
        <taxon>Bacillota</taxon>
        <taxon>Clostridia</taxon>
        <taxon>Eubacteriales</taxon>
        <taxon>Oscillospiraceae</taxon>
        <taxon>Oscillospiraceae incertae sedis</taxon>
        <taxon>Candidatus Faeciplasma</taxon>
    </lineage>
</organism>
<dbReference type="Gene3D" id="1.10.10.630">
    <property type="entry name" value="DnaD domain-like"/>
    <property type="match status" value="2"/>
</dbReference>
<evidence type="ECO:0000313" key="3">
    <source>
        <dbReference type="EMBL" id="HIT59329.1"/>
    </source>
</evidence>
<evidence type="ECO:0000259" key="2">
    <source>
        <dbReference type="Pfam" id="PF07261"/>
    </source>
</evidence>
<reference evidence="3" key="2">
    <citation type="journal article" date="2021" name="PeerJ">
        <title>Extensive microbial diversity within the chicken gut microbiome revealed by metagenomics and culture.</title>
        <authorList>
            <person name="Gilroy R."/>
            <person name="Ravi A."/>
            <person name="Getino M."/>
            <person name="Pursley I."/>
            <person name="Horton D.L."/>
            <person name="Alikhan N.F."/>
            <person name="Baker D."/>
            <person name="Gharbi K."/>
            <person name="Hall N."/>
            <person name="Watson M."/>
            <person name="Adriaenssens E.M."/>
            <person name="Foster-Nyarko E."/>
            <person name="Jarju S."/>
            <person name="Secka A."/>
            <person name="Antonio M."/>
            <person name="Oren A."/>
            <person name="Chaudhuri R.R."/>
            <person name="La Ragione R."/>
            <person name="Hildebrand F."/>
            <person name="Pallen M.J."/>
        </authorList>
    </citation>
    <scope>NUCLEOTIDE SEQUENCE</scope>
    <source>
        <strain evidence="3">CHK33-4379</strain>
    </source>
</reference>
<comment type="similarity">
    <text evidence="1">Belongs to the DnaB/DnaD family.</text>
</comment>
<feature type="domain" description="DnaB/C C-terminal" evidence="2">
    <location>
        <begin position="223"/>
        <end position="283"/>
    </location>
</feature>
<proteinExistence type="inferred from homology"/>
<dbReference type="InterPro" id="IPR006343">
    <property type="entry name" value="DnaB/C_C"/>
</dbReference>